<dbReference type="EMBL" id="LHXV01000121">
    <property type="protein sequence ID" value="KXA99014.1"/>
    <property type="molecule type" value="Genomic_DNA"/>
</dbReference>
<dbReference type="Pfam" id="PF22751">
    <property type="entry name" value="DUF488-N3a"/>
    <property type="match status" value="1"/>
</dbReference>
<dbReference type="InterPro" id="IPR054495">
    <property type="entry name" value="DUF488-N3a"/>
</dbReference>
<name>A0A133UXU7_9EURY</name>
<comment type="caution">
    <text evidence="2">The sequence shown here is derived from an EMBL/GenBank/DDBJ whole genome shotgun (WGS) entry which is preliminary data.</text>
</comment>
<keyword evidence="3" id="KW-1185">Reference proteome</keyword>
<evidence type="ECO:0000259" key="1">
    <source>
        <dbReference type="Pfam" id="PF22751"/>
    </source>
</evidence>
<organism evidence="2 3">
    <name type="scientific">candidate division MSBL1 archaeon SCGC-AAA259O05</name>
    <dbReference type="NCBI Taxonomy" id="1698271"/>
    <lineage>
        <taxon>Archaea</taxon>
        <taxon>Methanobacteriati</taxon>
        <taxon>Methanobacteriota</taxon>
        <taxon>candidate division MSBL1</taxon>
    </lineage>
</organism>
<protein>
    <recommendedName>
        <fullName evidence="1">DUF488 domain-containing protein</fullName>
    </recommendedName>
</protein>
<proteinExistence type="predicted"/>
<evidence type="ECO:0000313" key="2">
    <source>
        <dbReference type="EMBL" id="KXA99014.1"/>
    </source>
</evidence>
<reference evidence="2 3" key="1">
    <citation type="journal article" date="2016" name="Sci. Rep.">
        <title>Metabolic traits of an uncultured archaeal lineage -MSBL1- from brine pools of the Red Sea.</title>
        <authorList>
            <person name="Mwirichia R."/>
            <person name="Alam I."/>
            <person name="Rashid M."/>
            <person name="Vinu M."/>
            <person name="Ba-Alawi W."/>
            <person name="Anthony Kamau A."/>
            <person name="Kamanda Ngugi D."/>
            <person name="Goker M."/>
            <person name="Klenk H.P."/>
            <person name="Bajic V."/>
            <person name="Stingl U."/>
        </authorList>
    </citation>
    <scope>NUCLEOTIDE SEQUENCE [LARGE SCALE GENOMIC DNA]</scope>
    <source>
        <strain evidence="2">SCGC-AAA259O05</strain>
    </source>
</reference>
<evidence type="ECO:0000313" key="3">
    <source>
        <dbReference type="Proteomes" id="UP000070344"/>
    </source>
</evidence>
<dbReference type="AlphaFoldDB" id="A0A133UXU7"/>
<accession>A0A133UXU7</accession>
<gene>
    <name evidence="2" type="ORF">AKJ41_06100</name>
</gene>
<feature type="domain" description="DUF488" evidence="1">
    <location>
        <begin position="34"/>
        <end position="116"/>
    </location>
</feature>
<dbReference type="Proteomes" id="UP000070344">
    <property type="component" value="Unassembled WGS sequence"/>
</dbReference>
<sequence>MEIGSVRDGYLAKLDDYPDDEEKIFVMRGRGNDELAPSEELLSDYKELEEKHGNRWEAWNRCRYESRFREKMKCEKSQERIKEIAEEVANGKRVRLICWEKNRPCHRFILKQLIGEEVTKILVAPFEKEGEGGG</sequence>